<evidence type="ECO:0000256" key="1">
    <source>
        <dbReference type="ARBA" id="ARBA00004191"/>
    </source>
</evidence>
<sequence>MSFRRKEDSLYQINFDETKQVDYFNGVDYSNQSPEQLIDLFGQVLKTGMHGLCFSLYEDGQQPGDIITEEQVRRRMKIIAPYTKWVRSFSCTEGNEFIPVIAKEYGIKTLVGAWLGDDPEINEREIEGLIKLANKGFVDIAAVGNEVMYRKDLSEDELLDFISRVKAAIPETIPVGYVDAYYEFSIKPRITAACDLILTNCYPYWEGCDLEYSLGHMNQMYHQALHAGNGKKVIITETGWPSKGESFKGSHPSTENAIKYFINTQLWSQKENIDIFYFSSFDESWKVGAEGEVGAYWGIWDKNEKLKY</sequence>
<dbReference type="InterPro" id="IPR050732">
    <property type="entry name" value="Beta-glucan_modifiers"/>
</dbReference>
<keyword evidence="11" id="KW-0961">Cell wall biogenesis/degradation</keyword>
<evidence type="ECO:0000256" key="7">
    <source>
        <dbReference type="ARBA" id="ARBA00022801"/>
    </source>
</evidence>
<keyword evidence="3" id="KW-1003">Cell membrane</keyword>
<dbReference type="Gene3D" id="3.20.20.80">
    <property type="entry name" value="Glycosidases"/>
    <property type="match status" value="1"/>
</dbReference>
<dbReference type="PANTHER" id="PTHR16631:SF17">
    <property type="entry name" value="GLUCAN ENDO-1,3-BETA-GLUCOSIDASE BTGC"/>
    <property type="match status" value="1"/>
</dbReference>
<gene>
    <name evidence="16" type="ORF">F6464_12410</name>
</gene>
<keyword evidence="6" id="KW-0732">Signal</keyword>
<evidence type="ECO:0000256" key="15">
    <source>
        <dbReference type="ARBA" id="ARBA00043078"/>
    </source>
</evidence>
<dbReference type="RefSeq" id="WP_151108262.1">
    <property type="nucleotide sequence ID" value="NZ_WAEM01000007.1"/>
</dbReference>
<dbReference type="InterPro" id="IPR000490">
    <property type="entry name" value="Glyco_hydro_17"/>
</dbReference>
<keyword evidence="4" id="KW-0134">Cell wall</keyword>
<dbReference type="OrthoDB" id="9806824at2"/>
<keyword evidence="7 16" id="KW-0378">Hydrolase</keyword>
<evidence type="ECO:0000256" key="2">
    <source>
        <dbReference type="ARBA" id="ARBA00004236"/>
    </source>
</evidence>
<evidence type="ECO:0000256" key="9">
    <source>
        <dbReference type="ARBA" id="ARBA00023180"/>
    </source>
</evidence>
<evidence type="ECO:0000256" key="10">
    <source>
        <dbReference type="ARBA" id="ARBA00023277"/>
    </source>
</evidence>
<evidence type="ECO:0000256" key="13">
    <source>
        <dbReference type="ARBA" id="ARBA00037649"/>
    </source>
</evidence>
<keyword evidence="9" id="KW-0325">Glycoprotein</keyword>
<accession>A0A7J5ABI7</accession>
<comment type="function">
    <text evidence="13">Glucanases play a role in cell expansion during growth, in cell-cell fusion during mating, and in spore release during sporulation. This enzyme may be involved in beta-glucan degradation. Active on laminarin and lichenan.</text>
</comment>
<dbReference type="AlphaFoldDB" id="A0A7J5ABI7"/>
<dbReference type="GO" id="GO:0000272">
    <property type="term" value="P:polysaccharide catabolic process"/>
    <property type="evidence" value="ECO:0007669"/>
    <property type="project" value="UniProtKB-KW"/>
</dbReference>
<evidence type="ECO:0000256" key="4">
    <source>
        <dbReference type="ARBA" id="ARBA00022512"/>
    </source>
</evidence>
<dbReference type="GO" id="GO:0042973">
    <property type="term" value="F:glucan endo-1,3-beta-D-glucosidase activity"/>
    <property type="evidence" value="ECO:0007669"/>
    <property type="project" value="TreeGrafter"/>
</dbReference>
<dbReference type="GO" id="GO:0005886">
    <property type="term" value="C:plasma membrane"/>
    <property type="evidence" value="ECO:0007669"/>
    <property type="project" value="UniProtKB-SubCell"/>
</dbReference>
<evidence type="ECO:0000256" key="11">
    <source>
        <dbReference type="ARBA" id="ARBA00023316"/>
    </source>
</evidence>
<keyword evidence="10" id="KW-0119">Carbohydrate metabolism</keyword>
<evidence type="ECO:0000256" key="6">
    <source>
        <dbReference type="ARBA" id="ARBA00022729"/>
    </source>
</evidence>
<proteinExistence type="predicted"/>
<dbReference type="EMBL" id="WAEM01000007">
    <property type="protein sequence ID" value="KAB1154843.1"/>
    <property type="molecule type" value="Genomic_DNA"/>
</dbReference>
<keyword evidence="17" id="KW-1185">Reference proteome</keyword>
<organism evidence="16 17">
    <name type="scientific">Flavobacterium luteum</name>
    <dbReference type="NCBI Taxonomy" id="2026654"/>
    <lineage>
        <taxon>Bacteria</taxon>
        <taxon>Pseudomonadati</taxon>
        <taxon>Bacteroidota</taxon>
        <taxon>Flavobacteriia</taxon>
        <taxon>Flavobacteriales</taxon>
        <taxon>Flavobacteriaceae</taxon>
        <taxon>Flavobacterium</taxon>
    </lineage>
</organism>
<evidence type="ECO:0000256" key="8">
    <source>
        <dbReference type="ARBA" id="ARBA00023136"/>
    </source>
</evidence>
<dbReference type="GO" id="GO:0009986">
    <property type="term" value="C:cell surface"/>
    <property type="evidence" value="ECO:0007669"/>
    <property type="project" value="TreeGrafter"/>
</dbReference>
<dbReference type="GO" id="GO:0005576">
    <property type="term" value="C:extracellular region"/>
    <property type="evidence" value="ECO:0007669"/>
    <property type="project" value="TreeGrafter"/>
</dbReference>
<name>A0A7J5ABI7_9FLAO</name>
<evidence type="ECO:0000313" key="17">
    <source>
        <dbReference type="Proteomes" id="UP000490922"/>
    </source>
</evidence>
<evidence type="ECO:0000313" key="16">
    <source>
        <dbReference type="EMBL" id="KAB1154843.1"/>
    </source>
</evidence>
<protein>
    <recommendedName>
        <fullName evidence="15">Endo-1,3-beta-glucanase btgC</fullName>
    </recommendedName>
    <alternativeName>
        <fullName evidence="14">Laminarinase btgC</fullName>
    </alternativeName>
</protein>
<reference evidence="16 17" key="1">
    <citation type="submission" date="2019-09" db="EMBL/GenBank/DDBJ databases">
        <title>Flavobacterium sp. nov., isolated from glacier ice.</title>
        <authorList>
            <person name="Liu Q."/>
        </authorList>
    </citation>
    <scope>NUCLEOTIDE SEQUENCE [LARGE SCALE GENOMIC DNA]</scope>
    <source>
        <strain evidence="16 17">NBRC 112527</strain>
    </source>
</reference>
<keyword evidence="8" id="KW-0472">Membrane</keyword>
<dbReference type="Pfam" id="PF00332">
    <property type="entry name" value="Glyco_hydro_17"/>
    <property type="match status" value="1"/>
</dbReference>
<comment type="caution">
    <text evidence="16">The sequence shown here is derived from an EMBL/GenBank/DDBJ whole genome shotgun (WGS) entry which is preliminary data.</text>
</comment>
<evidence type="ECO:0000256" key="14">
    <source>
        <dbReference type="ARBA" id="ARBA00042373"/>
    </source>
</evidence>
<comment type="subcellular location">
    <subcellularLocation>
        <location evidence="2">Cell membrane</location>
    </subcellularLocation>
    <subcellularLocation>
        <location evidence="1">Secreted</location>
        <location evidence="1">Cell wall</location>
    </subcellularLocation>
</comment>
<evidence type="ECO:0000256" key="12">
    <source>
        <dbReference type="ARBA" id="ARBA00023326"/>
    </source>
</evidence>
<dbReference type="GO" id="GO:0071555">
    <property type="term" value="P:cell wall organization"/>
    <property type="evidence" value="ECO:0007669"/>
    <property type="project" value="UniProtKB-KW"/>
</dbReference>
<dbReference type="PANTHER" id="PTHR16631">
    <property type="entry name" value="GLUCAN 1,3-BETA-GLUCOSIDASE"/>
    <property type="match status" value="1"/>
</dbReference>
<keyword evidence="12" id="KW-0624">Polysaccharide degradation</keyword>
<dbReference type="Proteomes" id="UP000490922">
    <property type="component" value="Unassembled WGS sequence"/>
</dbReference>
<dbReference type="SUPFAM" id="SSF51445">
    <property type="entry name" value="(Trans)glycosidases"/>
    <property type="match status" value="1"/>
</dbReference>
<keyword evidence="5" id="KW-0964">Secreted</keyword>
<dbReference type="InterPro" id="IPR017853">
    <property type="entry name" value="GH"/>
</dbReference>
<evidence type="ECO:0000256" key="3">
    <source>
        <dbReference type="ARBA" id="ARBA00022475"/>
    </source>
</evidence>
<evidence type="ECO:0000256" key="5">
    <source>
        <dbReference type="ARBA" id="ARBA00022525"/>
    </source>
</evidence>